<evidence type="ECO:0000313" key="2">
    <source>
        <dbReference type="Proteomes" id="UP001185092"/>
    </source>
</evidence>
<protein>
    <submittedName>
        <fullName evidence="1">Uncharacterized protein</fullName>
    </submittedName>
</protein>
<name>A0AAE4BRC6_9BACT</name>
<dbReference type="Proteomes" id="UP001185092">
    <property type="component" value="Unassembled WGS sequence"/>
</dbReference>
<dbReference type="EMBL" id="JAVDQD010000003">
    <property type="protein sequence ID" value="MDR6240069.1"/>
    <property type="molecule type" value="Genomic_DNA"/>
</dbReference>
<accession>A0AAE4BRC6</accession>
<organism evidence="1 2">
    <name type="scientific">Aureibacter tunicatorum</name>
    <dbReference type="NCBI Taxonomy" id="866807"/>
    <lineage>
        <taxon>Bacteria</taxon>
        <taxon>Pseudomonadati</taxon>
        <taxon>Bacteroidota</taxon>
        <taxon>Cytophagia</taxon>
        <taxon>Cytophagales</taxon>
        <taxon>Persicobacteraceae</taxon>
        <taxon>Aureibacter</taxon>
    </lineage>
</organism>
<dbReference type="RefSeq" id="WP_309939901.1">
    <property type="nucleotide sequence ID" value="NZ_AP025305.1"/>
</dbReference>
<proteinExistence type="predicted"/>
<sequence length="49" mass="5621">MKNYLYNNIISRINNQNVIDQLVPDENEVENIINAKFGDTSIGLVQELN</sequence>
<keyword evidence="2" id="KW-1185">Reference proteome</keyword>
<gene>
    <name evidence="1" type="ORF">HNQ88_003117</name>
</gene>
<evidence type="ECO:0000313" key="1">
    <source>
        <dbReference type="EMBL" id="MDR6240069.1"/>
    </source>
</evidence>
<dbReference type="AlphaFoldDB" id="A0AAE4BRC6"/>
<reference evidence="1" key="1">
    <citation type="submission" date="2023-07" db="EMBL/GenBank/DDBJ databases">
        <title>Genomic Encyclopedia of Type Strains, Phase IV (KMG-IV): sequencing the most valuable type-strain genomes for metagenomic binning, comparative biology and taxonomic classification.</title>
        <authorList>
            <person name="Goeker M."/>
        </authorList>
    </citation>
    <scope>NUCLEOTIDE SEQUENCE</scope>
    <source>
        <strain evidence="1">DSM 26174</strain>
    </source>
</reference>
<comment type="caution">
    <text evidence="1">The sequence shown here is derived from an EMBL/GenBank/DDBJ whole genome shotgun (WGS) entry which is preliminary data.</text>
</comment>